<feature type="transmembrane region" description="Helical" evidence="9">
    <location>
        <begin position="1209"/>
        <end position="1226"/>
    </location>
</feature>
<evidence type="ECO:0000256" key="7">
    <source>
        <dbReference type="ARBA" id="ARBA00023136"/>
    </source>
</evidence>
<accession>A0A3M6UXP6</accession>
<dbReference type="InterPro" id="IPR018093">
    <property type="entry name" value="BCCT_CS"/>
</dbReference>
<feature type="transmembrane region" description="Helical" evidence="9">
    <location>
        <begin position="1286"/>
        <end position="1304"/>
    </location>
</feature>
<feature type="transmembrane region" description="Helical" evidence="9">
    <location>
        <begin position="263"/>
        <end position="284"/>
    </location>
</feature>
<feature type="transmembrane region" description="Helical" evidence="9">
    <location>
        <begin position="1035"/>
        <end position="1053"/>
    </location>
</feature>
<feature type="transmembrane region" description="Helical" evidence="9">
    <location>
        <begin position="863"/>
        <end position="883"/>
    </location>
</feature>
<dbReference type="PANTHER" id="PTHR30047:SF7">
    <property type="entry name" value="HIGH-AFFINITY CHOLINE TRANSPORT PROTEIN"/>
    <property type="match status" value="1"/>
</dbReference>
<keyword evidence="7 9" id="KW-0472">Membrane</keyword>
<evidence type="ECO:0000256" key="5">
    <source>
        <dbReference type="ARBA" id="ARBA00022692"/>
    </source>
</evidence>
<keyword evidence="6 9" id="KW-1133">Transmembrane helix</keyword>
<feature type="transmembrane region" description="Helical" evidence="9">
    <location>
        <begin position="825"/>
        <end position="843"/>
    </location>
</feature>
<evidence type="ECO:0000256" key="4">
    <source>
        <dbReference type="ARBA" id="ARBA00022475"/>
    </source>
</evidence>
<keyword evidence="3" id="KW-0813">Transport</keyword>
<feature type="transmembrane region" description="Helical" evidence="9">
    <location>
        <begin position="1334"/>
        <end position="1351"/>
    </location>
</feature>
<feature type="transmembrane region" description="Helical" evidence="9">
    <location>
        <begin position="1363"/>
        <end position="1382"/>
    </location>
</feature>
<dbReference type="GO" id="GO:0022857">
    <property type="term" value="F:transmembrane transporter activity"/>
    <property type="evidence" value="ECO:0007669"/>
    <property type="project" value="InterPro"/>
</dbReference>
<evidence type="ECO:0000256" key="8">
    <source>
        <dbReference type="SAM" id="MobiDB-lite"/>
    </source>
</evidence>
<evidence type="ECO:0000313" key="10">
    <source>
        <dbReference type="EMBL" id="RMX58359.1"/>
    </source>
</evidence>
<feature type="transmembrane region" description="Helical" evidence="9">
    <location>
        <begin position="461"/>
        <end position="478"/>
    </location>
</feature>
<protein>
    <submittedName>
        <fullName evidence="10">Uncharacterized protein</fullName>
    </submittedName>
</protein>
<feature type="transmembrane region" description="Helical" evidence="9">
    <location>
        <begin position="615"/>
        <end position="637"/>
    </location>
</feature>
<evidence type="ECO:0000256" key="6">
    <source>
        <dbReference type="ARBA" id="ARBA00022989"/>
    </source>
</evidence>
<feature type="transmembrane region" description="Helical" evidence="9">
    <location>
        <begin position="1134"/>
        <end position="1156"/>
    </location>
</feature>
<feature type="transmembrane region" description="Helical" evidence="9">
    <location>
        <begin position="357"/>
        <end position="374"/>
    </location>
</feature>
<evidence type="ECO:0000256" key="2">
    <source>
        <dbReference type="ARBA" id="ARBA00009024"/>
    </source>
</evidence>
<feature type="transmembrane region" description="Helical" evidence="9">
    <location>
        <begin position="222"/>
        <end position="243"/>
    </location>
</feature>
<comment type="subcellular location">
    <subcellularLocation>
        <location evidence="1">Cell membrane</location>
        <topology evidence="1">Multi-pass membrane protein</topology>
    </subcellularLocation>
</comment>
<dbReference type="GO" id="GO:0005886">
    <property type="term" value="C:plasma membrane"/>
    <property type="evidence" value="ECO:0007669"/>
    <property type="project" value="UniProtKB-SubCell"/>
</dbReference>
<feature type="transmembrane region" description="Helical" evidence="9">
    <location>
        <begin position="37"/>
        <end position="57"/>
    </location>
</feature>
<feature type="transmembrane region" description="Helical" evidence="9">
    <location>
        <begin position="1105"/>
        <end position="1122"/>
    </location>
</feature>
<dbReference type="PANTHER" id="PTHR30047">
    <property type="entry name" value="HIGH-AFFINITY CHOLINE TRANSPORT PROTEIN-RELATED"/>
    <property type="match status" value="1"/>
</dbReference>
<feature type="transmembrane region" description="Helical" evidence="9">
    <location>
        <begin position="967"/>
        <end position="989"/>
    </location>
</feature>
<evidence type="ECO:0000313" key="11">
    <source>
        <dbReference type="Proteomes" id="UP000275408"/>
    </source>
</evidence>
<comment type="similarity">
    <text evidence="2">Belongs to the cornifelin family.</text>
</comment>
<sequence>MEVEENTSDRCRWIKVNWKWGQIGRVQLGIFLRFNPVVTFLSAAIIWSMVIWCTVQAKFAKEEMSRWTLWITEVFTWMYIGTSDIWAVFIVVLYFSKYGNMKLGKPDDKPEFGDLTYFTMLFAAGVAIGLFYFGVAETVWHYVPEEYGNRYWGRYSDNQRAQDAINLTLFHWGVHGWIVYVVVGLLLAFVAFRKGLPMTIRSCFYPLIGDKIYGWMGDAVDIFSVVCTMFGVCTSLGIGTMQINSGFKRLINSIEYSTTNQIIIIWAVTVCATASVVSGLKIGIRRLSEACFTLGMFIMLTCLFADNTWHALNVYVQSTGYYLQWIIQIGFHTDAFAQLGNAPDGKQAERWFNDWTIFYWGWWIAWSPFVGMFIAKISKGRTIRQFINATMTAPILYVFLWLCIFGSAGLRMERDAALANITCSSPKGGAGATSSLNGLYRLSCRQTTEMWFDVIEQYGDLGTFLSVISLISIVMYFVTSSDSGSLVIDCLSANGDPEPPVIQRIFWALTEGATATALLNAGGRDGLVALQTMSVASGVPYTILLCFMCVALWRAVKMEAGDLDPNGPQFTTSLLEVLSNPTLKSVGRVLFAIIAPWYAMGNAAHKVDRQHGKGWYMTIMAVLFYLWIILMALEPVVDSISNVAWAILMGFFAYATSIRYSIREEYNIYGNPVEDFFAVMIVYPFAAYQMEHHMDSAHKLDTPLNDAGKLSDREGAKRGPADDVGAPQYNYAMERFPVSPLNLAAGKAMEIEENAAERCRWVRVNWKWGQIGSVKLGIFLRFNPVVTFLSAAIIWFFVIWCAVQADVANKEMSGWMLWITEVFSWMYIGTQDVWALFIVVLYFSKYGKMKLGKPDDKPEFSDLTYFTMLFAAGIGIGLFYFGVAEPVWHYAPGKYGNRYWDRYSDNQRAQDAINLTLFHWGIHGWIVYVVVGLLLAFVGYRKGLPMTIRSCFYPLIGDKIYGWMGDAVDIFSVVCTMFGVCTSLGIGVMQMNNGFKRLNPSIEFSNTNQIIIIWAVTACATASVVSGLKIGIRRLSEICFTLGMFIMLIGFFADNTWHALNVYVQSIGYYTQWIIQLGFHTDAFAQLGNAPDGKQAERWFNDWTIFYWGWWIAWSPFVGMFIAKISRGRTIRQFIHGTMTAPILYAFLWFCIFGSAGLKMERDAELANITCSSPKGGRGATSSLNGLYRLSCRGKNDMWFDVMEQYGDLGTFLSVISLISVILYFVTSSDSGSLVIDCLSANGDPEPPVIQRIFWALTEGATATALLNAGGEEGLVALQSMSIASGVPYTVLLCFMCVALWRAVKMEGGDLDPNGPQFTTSLLEVLSSPTLEKVGRVLLAIFAPWYSIGNAAYKIERGKHGRWWYMTIMAVLFYLWVILMALEPVVDSISYVAWAFLMGFFAYATSIRYSIREEFNIYGNPVEDFFAVMIVYPFAAYQMEQHMDNVYLLDRPSDAYMDKAKPSSASGMGAYQENNPKHHLNHSNEVAKPMESGTWTPSMSMQNLSSNGPHYNPAIDDDDTAGRKSPYYSKTEVI</sequence>
<keyword evidence="11" id="KW-1185">Reference proteome</keyword>
<feature type="transmembrane region" description="Helical" evidence="9">
    <location>
        <begin position="922"/>
        <end position="940"/>
    </location>
</feature>
<dbReference type="NCBIfam" id="TIGR00842">
    <property type="entry name" value="bcct"/>
    <property type="match status" value="1"/>
</dbReference>
<dbReference type="Proteomes" id="UP000275408">
    <property type="component" value="Unassembled WGS sequence"/>
</dbReference>
<feature type="transmembrane region" description="Helical" evidence="9">
    <location>
        <begin position="77"/>
        <end position="95"/>
    </location>
</feature>
<feature type="transmembrane region" description="Helical" evidence="9">
    <location>
        <begin position="585"/>
        <end position="603"/>
    </location>
</feature>
<feature type="transmembrane region" description="Helical" evidence="9">
    <location>
        <begin position="1388"/>
        <end position="1405"/>
    </location>
</feature>
<feature type="region of interest" description="Disordered" evidence="8">
    <location>
        <begin position="1501"/>
        <end position="1534"/>
    </location>
</feature>
<dbReference type="EMBL" id="RCHS01000531">
    <property type="protein sequence ID" value="RMX58359.1"/>
    <property type="molecule type" value="Genomic_DNA"/>
</dbReference>
<dbReference type="InterPro" id="IPR000060">
    <property type="entry name" value="BCCT_transptr"/>
</dbReference>
<feature type="transmembrane region" description="Helical" evidence="9">
    <location>
        <begin position="643"/>
        <end position="662"/>
    </location>
</feature>
<dbReference type="PROSITE" id="PS01303">
    <property type="entry name" value="BCCT"/>
    <property type="match status" value="2"/>
</dbReference>
<dbReference type="Pfam" id="PF02028">
    <property type="entry name" value="BCCT"/>
    <property type="match status" value="2"/>
</dbReference>
<keyword evidence="4" id="KW-1003">Cell membrane</keyword>
<feature type="transmembrane region" description="Helical" evidence="9">
    <location>
        <begin position="1009"/>
        <end position="1028"/>
    </location>
</feature>
<feature type="transmembrane region" description="Helical" evidence="9">
    <location>
        <begin position="174"/>
        <end position="192"/>
    </location>
</feature>
<proteinExistence type="inferred from homology"/>
<evidence type="ECO:0000256" key="1">
    <source>
        <dbReference type="ARBA" id="ARBA00004651"/>
    </source>
</evidence>
<dbReference type="Pfam" id="PF04749">
    <property type="entry name" value="PLAC8"/>
    <property type="match status" value="2"/>
</dbReference>
<evidence type="ECO:0000256" key="3">
    <source>
        <dbReference type="ARBA" id="ARBA00022448"/>
    </source>
</evidence>
<feature type="transmembrane region" description="Helical" evidence="9">
    <location>
        <begin position="386"/>
        <end position="408"/>
    </location>
</feature>
<feature type="transmembrane region" description="Helical" evidence="9">
    <location>
        <begin position="538"/>
        <end position="556"/>
    </location>
</feature>
<comment type="caution">
    <text evidence="10">The sequence shown here is derived from an EMBL/GenBank/DDBJ whole genome shotgun (WGS) entry which is preliminary data.</text>
</comment>
<dbReference type="InterPro" id="IPR006461">
    <property type="entry name" value="PLAC_motif_containing"/>
</dbReference>
<evidence type="ECO:0000256" key="9">
    <source>
        <dbReference type="SAM" id="Phobius"/>
    </source>
</evidence>
<feature type="transmembrane region" description="Helical" evidence="9">
    <location>
        <begin position="291"/>
        <end position="312"/>
    </location>
</feature>
<keyword evidence="5 9" id="KW-0812">Transmembrane</keyword>
<organism evidence="10 11">
    <name type="scientific">Pocillopora damicornis</name>
    <name type="common">Cauliflower coral</name>
    <name type="synonym">Millepora damicornis</name>
    <dbReference type="NCBI Taxonomy" id="46731"/>
    <lineage>
        <taxon>Eukaryota</taxon>
        <taxon>Metazoa</taxon>
        <taxon>Cnidaria</taxon>
        <taxon>Anthozoa</taxon>
        <taxon>Hexacorallia</taxon>
        <taxon>Scleractinia</taxon>
        <taxon>Astrocoeniina</taxon>
        <taxon>Pocilloporidae</taxon>
        <taxon>Pocillopora</taxon>
    </lineage>
</organism>
<gene>
    <name evidence="10" type="ORF">pdam_00012524</name>
</gene>
<feature type="transmembrane region" description="Helical" evidence="9">
    <location>
        <begin position="785"/>
        <end position="805"/>
    </location>
</feature>
<dbReference type="OrthoDB" id="1045822at2759"/>
<reference evidence="10 11" key="1">
    <citation type="journal article" date="2018" name="Sci. Rep.">
        <title>Comparative analysis of the Pocillopora damicornis genome highlights role of immune system in coral evolution.</title>
        <authorList>
            <person name="Cunning R."/>
            <person name="Bay R.A."/>
            <person name="Gillette P."/>
            <person name="Baker A.C."/>
            <person name="Traylor-Knowles N."/>
        </authorList>
    </citation>
    <scope>NUCLEOTIDE SEQUENCE [LARGE SCALE GENOMIC DNA]</scope>
    <source>
        <strain evidence="10">RSMAS</strain>
        <tissue evidence="10">Whole animal</tissue>
    </source>
</reference>
<feature type="transmembrane region" description="Helical" evidence="9">
    <location>
        <begin position="115"/>
        <end position="135"/>
    </location>
</feature>
<name>A0A3M6UXP6_POCDA</name>